<name>A0A2S9Q8H1_9HYPH</name>
<organism evidence="7 8">
    <name type="scientific">Labrys okinawensis</name>
    <dbReference type="NCBI Taxonomy" id="346911"/>
    <lineage>
        <taxon>Bacteria</taxon>
        <taxon>Pseudomonadati</taxon>
        <taxon>Pseudomonadota</taxon>
        <taxon>Alphaproteobacteria</taxon>
        <taxon>Hyphomicrobiales</taxon>
        <taxon>Xanthobacteraceae</taxon>
        <taxon>Labrys</taxon>
    </lineage>
</organism>
<dbReference type="InterPro" id="IPR039536">
    <property type="entry name" value="TetR_C_Proteobacteria"/>
</dbReference>
<sequence length="218" mass="23953">MLAASPAPTKEPATDPPAADNAKCRQIVDGARRVFLAHGFEGASMNDIAKEAGVSKGTLYVYFENKERLFAAIVEEERSSHVERIFEFDYNSPDVEGTLLELSTAITAFICQPRIISAMRAVMGITERMPDIGAHFYNSGPGHSRKQLAKYLDLRVAAGQLEIDDTELAAAQFLEMSHGPLLKPMFFMANNTPPTKARIREVAQSAVRVFMAAYGVKK</sequence>
<dbReference type="InterPro" id="IPR009057">
    <property type="entry name" value="Homeodomain-like_sf"/>
</dbReference>
<evidence type="ECO:0000256" key="2">
    <source>
        <dbReference type="ARBA" id="ARBA00023125"/>
    </source>
</evidence>
<dbReference type="GO" id="GO:0000976">
    <property type="term" value="F:transcription cis-regulatory region binding"/>
    <property type="evidence" value="ECO:0007669"/>
    <property type="project" value="TreeGrafter"/>
</dbReference>
<dbReference type="Proteomes" id="UP000237682">
    <property type="component" value="Unassembled WGS sequence"/>
</dbReference>
<dbReference type="InterPro" id="IPR001647">
    <property type="entry name" value="HTH_TetR"/>
</dbReference>
<evidence type="ECO:0000256" key="4">
    <source>
        <dbReference type="PROSITE-ProRule" id="PRU00335"/>
    </source>
</evidence>
<keyword evidence="2 4" id="KW-0238">DNA-binding</keyword>
<feature type="DNA-binding region" description="H-T-H motif" evidence="4">
    <location>
        <begin position="44"/>
        <end position="63"/>
    </location>
</feature>
<feature type="domain" description="HTH tetR-type" evidence="6">
    <location>
        <begin position="21"/>
        <end position="81"/>
    </location>
</feature>
<dbReference type="AlphaFoldDB" id="A0A2S9Q8H1"/>
<dbReference type="SUPFAM" id="SSF46689">
    <property type="entry name" value="Homeodomain-like"/>
    <property type="match status" value="1"/>
</dbReference>
<dbReference type="InterPro" id="IPR050109">
    <property type="entry name" value="HTH-type_TetR-like_transc_reg"/>
</dbReference>
<dbReference type="RefSeq" id="WP_105864144.1">
    <property type="nucleotide sequence ID" value="NZ_PUEJ01000008.1"/>
</dbReference>
<dbReference type="InterPro" id="IPR023772">
    <property type="entry name" value="DNA-bd_HTH_TetR-type_CS"/>
</dbReference>
<dbReference type="PROSITE" id="PS50977">
    <property type="entry name" value="HTH_TETR_2"/>
    <property type="match status" value="1"/>
</dbReference>
<dbReference type="Pfam" id="PF00440">
    <property type="entry name" value="TetR_N"/>
    <property type="match status" value="1"/>
</dbReference>
<dbReference type="PANTHER" id="PTHR30055:SF146">
    <property type="entry name" value="HTH-TYPE TRANSCRIPTIONAL DUAL REGULATOR CECR"/>
    <property type="match status" value="1"/>
</dbReference>
<gene>
    <name evidence="7" type="ORF">C5L14_21640</name>
</gene>
<accession>A0A2S9Q8H1</accession>
<evidence type="ECO:0000259" key="6">
    <source>
        <dbReference type="PROSITE" id="PS50977"/>
    </source>
</evidence>
<keyword evidence="3" id="KW-0804">Transcription</keyword>
<dbReference type="PROSITE" id="PS01081">
    <property type="entry name" value="HTH_TETR_1"/>
    <property type="match status" value="1"/>
</dbReference>
<evidence type="ECO:0000256" key="5">
    <source>
        <dbReference type="SAM" id="MobiDB-lite"/>
    </source>
</evidence>
<dbReference type="GO" id="GO:0003700">
    <property type="term" value="F:DNA-binding transcription factor activity"/>
    <property type="evidence" value="ECO:0007669"/>
    <property type="project" value="TreeGrafter"/>
</dbReference>
<dbReference type="Gene3D" id="1.10.10.60">
    <property type="entry name" value="Homeodomain-like"/>
    <property type="match status" value="1"/>
</dbReference>
<dbReference type="Gene3D" id="1.10.357.10">
    <property type="entry name" value="Tetracycline Repressor, domain 2"/>
    <property type="match status" value="1"/>
</dbReference>
<evidence type="ECO:0000313" key="7">
    <source>
        <dbReference type="EMBL" id="PRH85584.1"/>
    </source>
</evidence>
<evidence type="ECO:0000256" key="1">
    <source>
        <dbReference type="ARBA" id="ARBA00023015"/>
    </source>
</evidence>
<feature type="region of interest" description="Disordered" evidence="5">
    <location>
        <begin position="1"/>
        <end position="20"/>
    </location>
</feature>
<protein>
    <submittedName>
        <fullName evidence="7">TetR family transcriptional regulator</fullName>
    </submittedName>
</protein>
<dbReference type="PANTHER" id="PTHR30055">
    <property type="entry name" value="HTH-TYPE TRANSCRIPTIONAL REGULATOR RUTR"/>
    <property type="match status" value="1"/>
</dbReference>
<dbReference type="OrthoDB" id="9816431at2"/>
<reference evidence="7 8" key="1">
    <citation type="submission" date="2018-02" db="EMBL/GenBank/DDBJ databases">
        <title>Whole genome sequencing of endophytic bacterium.</title>
        <authorList>
            <person name="Eedara R."/>
            <person name="Podile A.R."/>
        </authorList>
    </citation>
    <scope>NUCLEOTIDE SEQUENCE [LARGE SCALE GENOMIC DNA]</scope>
    <source>
        <strain evidence="7 8">RP1T</strain>
    </source>
</reference>
<evidence type="ECO:0000313" key="8">
    <source>
        <dbReference type="Proteomes" id="UP000237682"/>
    </source>
</evidence>
<keyword evidence="8" id="KW-1185">Reference proteome</keyword>
<dbReference type="FunFam" id="1.10.10.60:FF:000141">
    <property type="entry name" value="TetR family transcriptional regulator"/>
    <property type="match status" value="1"/>
</dbReference>
<dbReference type="InterPro" id="IPR036271">
    <property type="entry name" value="Tet_transcr_reg_TetR-rel_C_sf"/>
</dbReference>
<dbReference type="EMBL" id="PUEJ01000008">
    <property type="protein sequence ID" value="PRH85584.1"/>
    <property type="molecule type" value="Genomic_DNA"/>
</dbReference>
<proteinExistence type="predicted"/>
<evidence type="ECO:0000256" key="3">
    <source>
        <dbReference type="ARBA" id="ARBA00023163"/>
    </source>
</evidence>
<dbReference type="Pfam" id="PF14246">
    <property type="entry name" value="TetR_C_7"/>
    <property type="match status" value="1"/>
</dbReference>
<dbReference type="SUPFAM" id="SSF48498">
    <property type="entry name" value="Tetracyclin repressor-like, C-terminal domain"/>
    <property type="match status" value="1"/>
</dbReference>
<keyword evidence="1" id="KW-0805">Transcription regulation</keyword>
<comment type="caution">
    <text evidence="7">The sequence shown here is derived from an EMBL/GenBank/DDBJ whole genome shotgun (WGS) entry which is preliminary data.</text>
</comment>
<dbReference type="PRINTS" id="PR00455">
    <property type="entry name" value="HTHTETR"/>
</dbReference>